<evidence type="ECO:0000313" key="3">
    <source>
        <dbReference type="Proteomes" id="UP001470230"/>
    </source>
</evidence>
<keyword evidence="3" id="KW-1185">Reference proteome</keyword>
<feature type="coiled-coil region" evidence="1">
    <location>
        <begin position="2"/>
        <end position="125"/>
    </location>
</feature>
<dbReference type="EMBL" id="JAPFFF010000001">
    <property type="protein sequence ID" value="KAK8899256.1"/>
    <property type="molecule type" value="Genomic_DNA"/>
</dbReference>
<name>A0ABR2L8D3_9EUKA</name>
<organism evidence="2 3">
    <name type="scientific">Tritrichomonas musculus</name>
    <dbReference type="NCBI Taxonomy" id="1915356"/>
    <lineage>
        <taxon>Eukaryota</taxon>
        <taxon>Metamonada</taxon>
        <taxon>Parabasalia</taxon>
        <taxon>Tritrichomonadida</taxon>
        <taxon>Tritrichomonadidae</taxon>
        <taxon>Tritrichomonas</taxon>
    </lineage>
</organism>
<evidence type="ECO:0000256" key="1">
    <source>
        <dbReference type="SAM" id="Coils"/>
    </source>
</evidence>
<proteinExistence type="predicted"/>
<keyword evidence="1" id="KW-0175">Coiled coil</keyword>
<feature type="coiled-coil region" evidence="1">
    <location>
        <begin position="181"/>
        <end position="250"/>
    </location>
</feature>
<accession>A0ABR2L8D3</accession>
<dbReference type="Proteomes" id="UP001470230">
    <property type="component" value="Unassembled WGS sequence"/>
</dbReference>
<protein>
    <submittedName>
        <fullName evidence="2">Uncharacterized protein</fullName>
    </submittedName>
</protein>
<comment type="caution">
    <text evidence="2">The sequence shown here is derived from an EMBL/GenBank/DDBJ whole genome shotgun (WGS) entry which is preliminary data.</text>
</comment>
<sequence length="436" mass="52064">MISQEELEIVKAKIEEKKQTNEAMLQKIKAAEKDNELLNKIQEEVKSYNQEVDIENERVIKQIAELKDQIVIYKKGDPEGRKRNHQLKKQLTSLENTLANNIEKFEQAQRNQDILELQVKQLTAQDEELTPKVKKLDKAVHLYHNYKKNFPRCAATLLNIVDLESHLHFYTTQIIRVRNSVKCQIEKINKMNKSISDKENEIIDLQKQLELINNNIQSNEQLKNQLYTDLQGYNTEFEKLNQERKEIDEHFHKVIDLNHQLDLKNINQVSLLRENLLNLSKEIASYPDLINQFEDENKKQLETKKDLVLELQKKIDLAIIEIRKKNSNSPQMLQQIHNLEEEWREHDKLSSYCQNLEKKMYNVQDLLQRKKMILEETRRQVVKKTEKPGIQHLIQFFEEERLENKKLEMKIIKINRDLEIYQSEQAQFLRELNELP</sequence>
<feature type="coiled-coil region" evidence="1">
    <location>
        <begin position="397"/>
        <end position="424"/>
    </location>
</feature>
<reference evidence="2 3" key="1">
    <citation type="submission" date="2024-04" db="EMBL/GenBank/DDBJ databases">
        <title>Tritrichomonas musculus Genome.</title>
        <authorList>
            <person name="Alves-Ferreira E."/>
            <person name="Grigg M."/>
            <person name="Lorenzi H."/>
            <person name="Galac M."/>
        </authorList>
    </citation>
    <scope>NUCLEOTIDE SEQUENCE [LARGE SCALE GENOMIC DNA]</scope>
    <source>
        <strain evidence="2 3">EAF2021</strain>
    </source>
</reference>
<gene>
    <name evidence="2" type="ORF">M9Y10_001567</name>
</gene>
<evidence type="ECO:0000313" key="2">
    <source>
        <dbReference type="EMBL" id="KAK8899256.1"/>
    </source>
</evidence>